<feature type="domain" description="DUF7146" evidence="6">
    <location>
        <begin position="1196"/>
        <end position="1291"/>
    </location>
</feature>
<dbReference type="InterPro" id="IPR006171">
    <property type="entry name" value="TOPRIM_dom"/>
</dbReference>
<evidence type="ECO:0000259" key="5">
    <source>
        <dbReference type="Pfam" id="PF13362"/>
    </source>
</evidence>
<dbReference type="InterPro" id="IPR055570">
    <property type="entry name" value="DUF7146"/>
</dbReference>
<evidence type="ECO:0000256" key="2">
    <source>
        <dbReference type="ARBA" id="ARBA00022971"/>
    </source>
</evidence>
<sequence length="2529" mass="276451">MHTNVHVSIQARGGGAKAAHSAAYRTGTTATQSVAYRVGMRGVDPQTGEIFDFRPRQFQVAHAEIIVGEQAPDWAKALAAESRFNIEAASQRFADLIDEVEIRKDAQLFREFIQTLPREFTIDQNVALVRESVEKLYASRGMMALVSMHLYGSKHEYDEPKPEGVPVFDERYDDPGLKPEGDHVYVRKSGFWYRYQPHAHVLTAMRPMLEEGFGAKRRQVINVDTGEVLRNTRQQKVDMPVTDWGSVTTLAEIQSEFTGLVRDRCLDLGFEVPLAYREEKEVILETLGHLPTSPLQMDEMRVAARWREGDIVTPAVQEHLDWLAASRKVIEQNPDAVIGSLALRKAVFTYDDVVLELRKFAHEASEMERWLAKVLRSDQLLEHIETQTNISFDAQGNQIEETSLKTYYTLRDTVKLEHSLLTASADLARRNDHAVAVTVEQVEARFREILTSDGNVSQIDAVHRLLTGGDLGLAEGWAGSGKTTAMRVLRSFYDETEFKVRGVALSHQAVNELRNGTGMEADTLRTLILQIENHQSLRRFLDLGEIDAKIWESFEWYQAKLPETHSAKDAFTEVLTTRQMSASTHRVLHSFMMRAAERLEEKLPTAKSIVVLDEAGIVGTKDHVILSNYLEAVGAKLIEIGDRGQTGPIDAGAPFAMLVDRFGAGRLDEITRQRVDWQRDASVKFHKGDILGALQDYSKQGRIILGQSVAATEKEPVTAEVLRYLEGRRMVAEARDVGASESLIRSLSKQMEQAAVTISSRPVLYRPTLQRLNVSVRSLAQDATAELNRLAGEPAARAQQKAIFDAFKLRKRGKDPQIDWRAGAKSALIAKWREALADRSPANMLILAYRNVDVDDLNQRARAAMRAEGRLSSDDVTVKTARGARDFAEGDRIILTDTDKQQDLYRRMRGTIREIEGSILHIQFDGQEITAPVDTRRWSNIDYGYASTVHSAQGMTADASFVLYDTRADQGWMRVAITRHRDDMYLFAASADAINLVSLQQKIGAMSVPNSTLEYEWQTPSVHGTDVPRHAPRPSLVLDPDAPKLSTAAVDRAEGAAGAAVVGKVARALDAGKTGPSITDLLKPLSDQWTIVVNKIMPAATCDRTNNAMRVGDISGAPGDSLMISMGSKKGYVIWKDFASGDSGNIFTLIANAKFGGDRREAYKWALEFLGQKHEQTELQAYVAGQVQNDAAAEARKRAYAEQLWSNRMRVDGTAADAYLTSRQISARSDALGFVPKVKHPNGHYYPVLLVNLTDGANKFAGAHRIYLPGADGRKPEGASKLVIGHSDGAVAKLSDTGSNILYLTEGIEDGLAIATARPNARVWAGYSASNLHQISYPDDAKLIVVCTDNDHAGEKAFERLQALHGNRVIRFLPEADMNDDLKAIGPTVLADRLANVASEGLRRLEQDEAMRVERPEAVVQPVAPSADAAQIILPEPKAPAVAPSQQPEWLIEDKLAQVFNARPGRIDLEALSASDFDKLVAERAAMQSAPIPGIEQPALLQIVEADMYQKVEAFRRVLLDAEALPTRANIARLALVHRQLDTGLQGLSEAAALANEHDAQAQIAVQRARFTEAMQARTPIDAANSDVLRAVEERLKRTLGLGPQPATPAPAPGASAGRTLVRGPGPETQRGIDAALLLLKRSPALPAEEIEQQLKALGLDRLARHDVHAALKADERFLAFDVTPAQGAGTADQPQSKRIPYYTLAETVQSEADALAVAVRLAASPAQAATEAQTAAAAALYEKSLGTAPGIDQLAVLDSVTRQGRIATLDTGAMRDVGPGLALLAAHDQTQGHRLIALSSTTVGAGELTRAGVTNAVTLPNFLREVALYTDIQRYEQTGERSDALTEQLQRRLARTETPVDLERIFSDRATFQDNRLLEHTVAATKAYLEPRLPAAEDRIVVTNAHLLAAPRLAEIGKIAEERGASLVLMGTVDGLARSADGATFTGLHRILGNGVAVLHSADDLQHDVPRYALTGKMEEAVCAADVIAVHPDTAADPAIDRLRAYQQLSHHASAMAMADHIAAEKYGLSPDQKSILSEATIAKIKERNAAAADIADAIETYREALARCPIDPYKLALHAETHDAEPRTPRDHLEEAASNRAAVWTIEKSEQIDPLFDTKRELYREAGRAWSERLADLDGARLIIAPNRAAAGDINLAARADLKALGQLGDEVMVPQGETTRALAVGDRILFKAHAKRDGIAAGDFARVEAIDGPLVAFKEESSGRIGVFDATKHTGWDYGYALGAGEANALRLDHSIVLLGYGVDRETATGQLSRAAKSTTILYAKQEVPNEATLQLLAERKGDKVSTLLYSELDPHRPQVGQSLLEAMRQIRAGQGHALTPDGERAVGDMRAQQQRIVDAARAMSSRQATTDQGQWAARAQQFAERRTPAQDKDLHAAVASALERYRKAGEKARSLQMKDTPELMLARRGVLNSLKNLPKTALQSAVTRATMVIATKIEPDTAKVRQLALGSMKLATGVATGNPLQILSGIYEIGSGGLHFGTGGAIETNKREQERERQRDGGMER</sequence>
<protein>
    <recommendedName>
        <fullName evidence="9">Toprim domain-containing protein</fullName>
    </recommendedName>
</protein>
<gene>
    <name evidence="7" type="ORF">CHR90_00650</name>
</gene>
<dbReference type="Proteomes" id="UP000216361">
    <property type="component" value="Unassembled WGS sequence"/>
</dbReference>
<feature type="region of interest" description="Disordered" evidence="3">
    <location>
        <begin position="1601"/>
        <end position="1627"/>
    </location>
</feature>
<dbReference type="InterPro" id="IPR027417">
    <property type="entry name" value="P-loop_NTPase"/>
</dbReference>
<dbReference type="Gene3D" id="2.30.30.940">
    <property type="match status" value="1"/>
</dbReference>
<proteinExistence type="inferred from homology"/>
<name>A0A255XYS5_9PROT</name>
<keyword evidence="8" id="KW-1185">Reference proteome</keyword>
<evidence type="ECO:0000313" key="8">
    <source>
        <dbReference type="Proteomes" id="UP000216361"/>
    </source>
</evidence>
<dbReference type="InterPro" id="IPR005053">
    <property type="entry name" value="MobA_MobL"/>
</dbReference>
<dbReference type="SUPFAM" id="SSF52540">
    <property type="entry name" value="P-loop containing nucleoside triphosphate hydrolases"/>
    <property type="match status" value="2"/>
</dbReference>
<dbReference type="Gene3D" id="3.40.50.300">
    <property type="entry name" value="P-loop containing nucleotide triphosphate hydrolases"/>
    <property type="match status" value="2"/>
</dbReference>
<dbReference type="Pfam" id="PF13362">
    <property type="entry name" value="Toprim_3"/>
    <property type="match status" value="1"/>
</dbReference>
<evidence type="ECO:0000256" key="3">
    <source>
        <dbReference type="SAM" id="MobiDB-lite"/>
    </source>
</evidence>
<evidence type="ECO:0000256" key="1">
    <source>
        <dbReference type="ARBA" id="ARBA00010873"/>
    </source>
</evidence>
<evidence type="ECO:0000313" key="7">
    <source>
        <dbReference type="EMBL" id="OYQ22169.1"/>
    </source>
</evidence>
<dbReference type="CDD" id="cd18809">
    <property type="entry name" value="SF1_C_RecD"/>
    <property type="match status" value="1"/>
</dbReference>
<evidence type="ECO:0000259" key="6">
    <source>
        <dbReference type="Pfam" id="PF23639"/>
    </source>
</evidence>
<dbReference type="Pfam" id="PF13604">
    <property type="entry name" value="AAA_30"/>
    <property type="match status" value="1"/>
</dbReference>
<comment type="similarity">
    <text evidence="1">Belongs to the MobA/MobL family.</text>
</comment>
<dbReference type="InterPro" id="IPR034154">
    <property type="entry name" value="TOPRIM_DnaG/twinkle"/>
</dbReference>
<accession>A0A255XYS5</accession>
<feature type="region of interest" description="Disordered" evidence="3">
    <location>
        <begin position="2506"/>
        <end position="2529"/>
    </location>
</feature>
<dbReference type="OrthoDB" id="9811157at2"/>
<dbReference type="Gene3D" id="3.30.930.30">
    <property type="match status" value="1"/>
</dbReference>
<dbReference type="Pfam" id="PF23639">
    <property type="entry name" value="DUF7146"/>
    <property type="match status" value="1"/>
</dbReference>
<dbReference type="Pfam" id="PF03389">
    <property type="entry name" value="MobA_MobL"/>
    <property type="match status" value="1"/>
</dbReference>
<comment type="caution">
    <text evidence="7">The sequence shown here is derived from an EMBL/GenBank/DDBJ whole genome shotgun (WGS) entry which is preliminary data.</text>
</comment>
<reference evidence="7 8" key="1">
    <citation type="submission" date="2017-07" db="EMBL/GenBank/DDBJ databases">
        <title>Elstera cyanobacteriorum sp. nov., a novel bacterium isolated from cyanobacterial aggregates in a eutrophic lake.</title>
        <authorList>
            <person name="Cai H."/>
        </authorList>
    </citation>
    <scope>NUCLEOTIDE SEQUENCE [LARGE SCALE GENOMIC DNA]</scope>
    <source>
        <strain evidence="7 8">TH019</strain>
    </source>
</reference>
<evidence type="ECO:0000259" key="4">
    <source>
        <dbReference type="Pfam" id="PF03389"/>
    </source>
</evidence>
<feature type="domain" description="MobA/MobL protein" evidence="4">
    <location>
        <begin position="30"/>
        <end position="261"/>
    </location>
</feature>
<evidence type="ECO:0008006" key="9">
    <source>
        <dbReference type="Google" id="ProtNLM"/>
    </source>
</evidence>
<keyword evidence="2" id="KW-0184">Conjugation</keyword>
<organism evidence="7 8">
    <name type="scientific">Elstera cyanobacteriorum</name>
    <dbReference type="NCBI Taxonomy" id="2022747"/>
    <lineage>
        <taxon>Bacteria</taxon>
        <taxon>Pseudomonadati</taxon>
        <taxon>Pseudomonadota</taxon>
        <taxon>Alphaproteobacteria</taxon>
        <taxon>Rhodospirillales</taxon>
        <taxon>Rhodospirillaceae</taxon>
        <taxon>Elstera</taxon>
    </lineage>
</organism>
<feature type="domain" description="Toprim" evidence="5">
    <location>
        <begin position="1302"/>
        <end position="1386"/>
    </location>
</feature>
<dbReference type="Gene3D" id="3.40.1360.10">
    <property type="match status" value="1"/>
</dbReference>
<dbReference type="EMBL" id="NOXS01000015">
    <property type="protein sequence ID" value="OYQ22169.1"/>
    <property type="molecule type" value="Genomic_DNA"/>
</dbReference>
<dbReference type="CDD" id="cd01029">
    <property type="entry name" value="TOPRIM_primases"/>
    <property type="match status" value="1"/>
</dbReference>
<feature type="compositionally biased region" description="Basic and acidic residues" evidence="3">
    <location>
        <begin position="2512"/>
        <end position="2529"/>
    </location>
</feature>
<dbReference type="RefSeq" id="WP_094406693.1">
    <property type="nucleotide sequence ID" value="NZ_BMJZ01000017.1"/>
</dbReference>